<evidence type="ECO:0000313" key="3">
    <source>
        <dbReference type="Proteomes" id="UP001163828"/>
    </source>
</evidence>
<evidence type="ECO:0000256" key="1">
    <source>
        <dbReference type="SAM" id="SignalP"/>
    </source>
</evidence>
<gene>
    <name evidence="2" type="ORF">F5050DRAFT_1788848</name>
</gene>
<keyword evidence="3" id="KW-1185">Reference proteome</keyword>
<sequence>MQLLSSTKTRCALFVSFLATTIAVPIGSEAVNVLSSHSNLANRALKAVTLKAEVTVPSQPLPQLATHDPIIVMVNSITPRAVDEIVRQFSTAKPFLKDAVPIMDLKFDGNEATLDAGKFDFKISFVAQFQNDNGKPTSWVWPSQSEEIYGQINIESLAKKGAFDGSITYYPNGRSEDNKGDLLTSFKNGKQVISASDTSKPVDLRKSSTMKSMKAMFNLGPEA</sequence>
<name>A0ABQ8Q1Q5_9AGAR</name>
<dbReference type="Proteomes" id="UP001163828">
    <property type="component" value="Unassembled WGS sequence"/>
</dbReference>
<feature type="chain" id="PRO_5047521618" evidence="1">
    <location>
        <begin position="24"/>
        <end position="223"/>
    </location>
</feature>
<reference evidence="2" key="1">
    <citation type="submission" date="2022-08" db="EMBL/GenBank/DDBJ databases">
        <authorList>
            <consortium name="DOE Joint Genome Institute"/>
            <person name="Min B."/>
            <person name="Riley R."/>
            <person name="Sierra-Patev S."/>
            <person name="Naranjo-Ortiz M."/>
            <person name="Looney B."/>
            <person name="Konkel Z."/>
            <person name="Slot J.C."/>
            <person name="Sakamoto Y."/>
            <person name="Steenwyk J.L."/>
            <person name="Rokas A."/>
            <person name="Carro J."/>
            <person name="Camarero S."/>
            <person name="Ferreira P."/>
            <person name="Molpeceres G."/>
            <person name="Ruiz-Duenas F.J."/>
            <person name="Serrano A."/>
            <person name="Henrissat B."/>
            <person name="Drula E."/>
            <person name="Hughes K.W."/>
            <person name="Mata J.L."/>
            <person name="Ishikawa N.K."/>
            <person name="Vargas-Isla R."/>
            <person name="Ushijima S."/>
            <person name="Smith C.A."/>
            <person name="Ahrendt S."/>
            <person name="Andreopoulos W."/>
            <person name="He G."/>
            <person name="Labutti K."/>
            <person name="Lipzen A."/>
            <person name="Ng V."/>
            <person name="Sandor L."/>
            <person name="Barry K."/>
            <person name="Martinez A.T."/>
            <person name="Xiao Y."/>
            <person name="Gibbons J.G."/>
            <person name="Terashima K."/>
            <person name="Hibbett D.S."/>
            <person name="Grigoriev I.V."/>
        </authorList>
    </citation>
    <scope>NUCLEOTIDE SEQUENCE</scope>
    <source>
        <strain evidence="2">TFB10827</strain>
    </source>
</reference>
<keyword evidence="1" id="KW-0732">Signal</keyword>
<protein>
    <submittedName>
        <fullName evidence="2">Uncharacterized protein</fullName>
    </submittedName>
</protein>
<accession>A0ABQ8Q1Q5</accession>
<feature type="signal peptide" evidence="1">
    <location>
        <begin position="1"/>
        <end position="23"/>
    </location>
</feature>
<proteinExistence type="predicted"/>
<organism evidence="2 3">
    <name type="scientific">Lentinula boryana</name>
    <dbReference type="NCBI Taxonomy" id="40481"/>
    <lineage>
        <taxon>Eukaryota</taxon>
        <taxon>Fungi</taxon>
        <taxon>Dikarya</taxon>
        <taxon>Basidiomycota</taxon>
        <taxon>Agaricomycotina</taxon>
        <taxon>Agaricomycetes</taxon>
        <taxon>Agaricomycetidae</taxon>
        <taxon>Agaricales</taxon>
        <taxon>Marasmiineae</taxon>
        <taxon>Omphalotaceae</taxon>
        <taxon>Lentinula</taxon>
    </lineage>
</organism>
<dbReference type="EMBL" id="MU790860">
    <property type="protein sequence ID" value="KAJ3992404.1"/>
    <property type="molecule type" value="Genomic_DNA"/>
</dbReference>
<evidence type="ECO:0000313" key="2">
    <source>
        <dbReference type="EMBL" id="KAJ3992404.1"/>
    </source>
</evidence>
<comment type="caution">
    <text evidence="2">The sequence shown here is derived from an EMBL/GenBank/DDBJ whole genome shotgun (WGS) entry which is preliminary data.</text>
</comment>